<dbReference type="OrthoDB" id="9764088at2"/>
<feature type="signal peptide" evidence="7">
    <location>
        <begin position="1"/>
        <end position="21"/>
    </location>
</feature>
<dbReference type="InterPro" id="IPR047804">
    <property type="entry name" value="C69_dipept_A-like"/>
</dbReference>
<comment type="similarity">
    <text evidence="2 6">Belongs to the peptidase C69 family.</text>
</comment>
<comment type="caution">
    <text evidence="8">The sequence shown here is derived from an EMBL/GenBank/DDBJ whole genome shotgun (WGS) entry which is preliminary data.</text>
</comment>
<proteinExistence type="inferred from homology"/>
<dbReference type="AlphaFoldDB" id="A0A0A2RHJ7"/>
<sequence length="494" mass="55708">MKRSVLSLAVGAALVISDATACTTIFVGENASSDGAQYIARNEDMNPANPKVLQVNQEKVNKDTEFKTNLNKFTYTLPEKAMRYTTIPEWNDKGQFRFSSNGFNDAGVGISATETIFANEASLKIDPYVEDTGIIEDAIPDVVLPYVSSAKEGVMRLGKIIEEKGAGEGFGVAFIDKDGIWYLETGSGHQWMAAKIPANTYYVTANQGRLEKFDMNDKENYLSSPTLISFAEKNGLYDPKKDGEFNFKKAYTKDDAKSDGYYNYPRVLVLQKMYNPEIKTDFKDVKSNDFPVFLKPAKKLGLEDIKAGLRNHYENVGTSPYATTYPDTTKRPISVFRTQHSHILQVRKDLPKEIGNVRYIAFGMPTLSVYVPVYYGPDSYVEAYTIGSPQADNASAHWKFRKLQTLAMIDFNKYSKIVQAEYSKQEAEFAKEQQAMEKEYLSIYKTDPAKAKQLLQDFQNKVMQDALNTTDKLTNIIMQDLTNSVNERYRFKGA</sequence>
<dbReference type="GO" id="GO:0070004">
    <property type="term" value="F:cysteine-type exopeptidase activity"/>
    <property type="evidence" value="ECO:0007669"/>
    <property type="project" value="InterPro"/>
</dbReference>
<dbReference type="InterPro" id="IPR005322">
    <property type="entry name" value="Peptidase_C69"/>
</dbReference>
<feature type="chain" id="PRO_5014220413" description="Dipeptidase" evidence="7">
    <location>
        <begin position="22"/>
        <end position="494"/>
    </location>
</feature>
<evidence type="ECO:0000256" key="1">
    <source>
        <dbReference type="ARBA" id="ARBA00001670"/>
    </source>
</evidence>
<keyword evidence="3 6" id="KW-0645">Protease</keyword>
<name>A0A0A2RHJ7_MORMO</name>
<dbReference type="NCBIfam" id="NF033678">
    <property type="entry name" value="C69_fam_dipept"/>
    <property type="match status" value="1"/>
</dbReference>
<dbReference type="MEROPS" id="C69.001"/>
<protein>
    <recommendedName>
        <fullName evidence="6">Dipeptidase</fullName>
        <ecNumber evidence="6">3.4.-.-</ecNumber>
    </recommendedName>
</protein>
<dbReference type="GO" id="GO:0006508">
    <property type="term" value="P:proteolysis"/>
    <property type="evidence" value="ECO:0007669"/>
    <property type="project" value="UniProtKB-KW"/>
</dbReference>
<evidence type="ECO:0000256" key="5">
    <source>
        <dbReference type="ARBA" id="ARBA00022997"/>
    </source>
</evidence>
<keyword evidence="7" id="KW-0732">Signal</keyword>
<keyword evidence="5 6" id="KW-0224">Dipeptidase</keyword>
<dbReference type="PANTHER" id="PTHR12994:SF17">
    <property type="entry name" value="LD30995P"/>
    <property type="match status" value="1"/>
</dbReference>
<dbReference type="Proteomes" id="UP001182247">
    <property type="component" value="Unassembled WGS sequence"/>
</dbReference>
<gene>
    <name evidence="8" type="ORF">CYG68_08550</name>
    <name evidence="9" type="ORF">OSC06_07205</name>
</gene>
<comment type="catalytic activity">
    <reaction evidence="1">
        <text>an L-aminoacyl-L-amino acid + H2O = 2 an L-alpha-amino acid</text>
        <dbReference type="Rhea" id="RHEA:48940"/>
        <dbReference type="ChEBI" id="CHEBI:15377"/>
        <dbReference type="ChEBI" id="CHEBI:59869"/>
        <dbReference type="ChEBI" id="CHEBI:77460"/>
        <dbReference type="EC" id="3.4.13.19"/>
    </reaction>
</comment>
<accession>A0A0A2RHJ7</accession>
<dbReference type="EMBL" id="JAPKIY010000011">
    <property type="protein sequence ID" value="MDS0897756.1"/>
    <property type="molecule type" value="Genomic_DNA"/>
</dbReference>
<evidence type="ECO:0000313" key="10">
    <source>
        <dbReference type="Proteomes" id="UP000650477"/>
    </source>
</evidence>
<dbReference type="EMBL" id="PKLF01000006">
    <property type="protein sequence ID" value="MBE8612470.1"/>
    <property type="molecule type" value="Genomic_DNA"/>
</dbReference>
<keyword evidence="4 6" id="KW-0378">Hydrolase</keyword>
<reference evidence="8" key="1">
    <citation type="submission" date="2017-12" db="EMBL/GenBank/DDBJ databases">
        <title>Genome sequencing and analysis.</title>
        <authorList>
            <person name="Huang Y.-T."/>
        </authorList>
    </citation>
    <scope>NUCLEOTIDE SEQUENCE</scope>
    <source>
        <strain evidence="8">VGH116</strain>
    </source>
</reference>
<dbReference type="Proteomes" id="UP000650477">
    <property type="component" value="Unassembled WGS sequence"/>
</dbReference>
<evidence type="ECO:0000313" key="8">
    <source>
        <dbReference type="EMBL" id="MBE8612470.1"/>
    </source>
</evidence>
<dbReference type="Pfam" id="PF03577">
    <property type="entry name" value="Peptidase_C69"/>
    <property type="match status" value="1"/>
</dbReference>
<reference evidence="9" key="2">
    <citation type="submission" date="2023-02" db="EMBL/GenBank/DDBJ databases">
        <title>Detection, antimicrobial susceptibility and genomic characterization of NDM-producing species of Morganellaceae, Yersiniaceae, and Enterobacteriaceae other than Klebsiella.</title>
        <authorList>
            <person name="Camargo C.H."/>
            <person name="Sacchi C.T."/>
            <person name="Campos K.R."/>
        </authorList>
    </citation>
    <scope>NUCLEOTIDE SEQUENCE</scope>
    <source>
        <strain evidence="9">1189_21</strain>
    </source>
</reference>
<evidence type="ECO:0000256" key="6">
    <source>
        <dbReference type="RuleBase" id="RU364089"/>
    </source>
</evidence>
<dbReference type="EC" id="3.4.-.-" evidence="6"/>
<dbReference type="PANTHER" id="PTHR12994">
    <property type="entry name" value="SECERNIN"/>
    <property type="match status" value="1"/>
</dbReference>
<dbReference type="RefSeq" id="WP_004237652.1">
    <property type="nucleotide sequence ID" value="NZ_ABGYJJ040000001.1"/>
</dbReference>
<dbReference type="GeneID" id="93359443"/>
<dbReference type="Gene3D" id="3.60.60.10">
    <property type="entry name" value="Penicillin V Acylase, Chain A"/>
    <property type="match status" value="1"/>
</dbReference>
<evidence type="ECO:0000313" key="9">
    <source>
        <dbReference type="EMBL" id="MDS0897756.1"/>
    </source>
</evidence>
<dbReference type="GO" id="GO:0016805">
    <property type="term" value="F:dipeptidase activity"/>
    <property type="evidence" value="ECO:0007669"/>
    <property type="project" value="UniProtKB-KW"/>
</dbReference>
<evidence type="ECO:0000256" key="2">
    <source>
        <dbReference type="ARBA" id="ARBA00007225"/>
    </source>
</evidence>
<evidence type="ECO:0000256" key="3">
    <source>
        <dbReference type="ARBA" id="ARBA00022670"/>
    </source>
</evidence>
<dbReference type="STRING" id="582.AL531_11495"/>
<evidence type="ECO:0000256" key="4">
    <source>
        <dbReference type="ARBA" id="ARBA00022801"/>
    </source>
</evidence>
<organism evidence="8 10">
    <name type="scientific">Morganella morganii</name>
    <name type="common">Proteus morganii</name>
    <dbReference type="NCBI Taxonomy" id="582"/>
    <lineage>
        <taxon>Bacteria</taxon>
        <taxon>Pseudomonadati</taxon>
        <taxon>Pseudomonadota</taxon>
        <taxon>Gammaproteobacteria</taxon>
        <taxon>Enterobacterales</taxon>
        <taxon>Morganellaceae</taxon>
        <taxon>Morganella</taxon>
    </lineage>
</organism>
<evidence type="ECO:0000256" key="7">
    <source>
        <dbReference type="SAM" id="SignalP"/>
    </source>
</evidence>